<dbReference type="EMBL" id="CP011545">
    <property type="protein sequence ID" value="AKK08655.1"/>
    <property type="molecule type" value="Genomic_DNA"/>
</dbReference>
<proteinExistence type="predicted"/>
<feature type="region of interest" description="Disordered" evidence="1">
    <location>
        <begin position="1"/>
        <end position="34"/>
    </location>
</feature>
<reference evidence="3 4" key="1">
    <citation type="journal article" date="2015" name="Genome Announc.">
        <title>Complete Genome Sequence of the Type Strain Corynebacterium testudinoris DSM 44614, Recovered from Necrotic Lesions in the Mouth of a Tortoise.</title>
        <authorList>
            <person name="Ruckert C."/>
            <person name="Kriete M."/>
            <person name="Jaenicke S."/>
            <person name="Winkler A."/>
            <person name="Tauch A."/>
        </authorList>
    </citation>
    <scope>NUCLEOTIDE SEQUENCE [LARGE SCALE GENOMIC DNA]</scope>
    <source>
        <strain evidence="3 4">DSM 44614</strain>
    </source>
</reference>
<accession>A0A0G3H7E3</accession>
<dbReference type="AlphaFoldDB" id="A0A0G3H7E3"/>
<dbReference type="PATRIC" id="fig|136857.5.peg.1205"/>
<evidence type="ECO:0000256" key="1">
    <source>
        <dbReference type="SAM" id="MobiDB-lite"/>
    </source>
</evidence>
<feature type="region of interest" description="Disordered" evidence="1">
    <location>
        <begin position="77"/>
        <end position="120"/>
    </location>
</feature>
<feature type="transmembrane region" description="Helical" evidence="2">
    <location>
        <begin position="43"/>
        <end position="64"/>
    </location>
</feature>
<dbReference type="Proteomes" id="UP000035540">
    <property type="component" value="Chromosome"/>
</dbReference>
<organism evidence="3 4">
    <name type="scientific">Corynebacterium testudinoris</name>
    <dbReference type="NCBI Taxonomy" id="136857"/>
    <lineage>
        <taxon>Bacteria</taxon>
        <taxon>Bacillati</taxon>
        <taxon>Actinomycetota</taxon>
        <taxon>Actinomycetes</taxon>
        <taxon>Mycobacteriales</taxon>
        <taxon>Corynebacteriaceae</taxon>
        <taxon>Corynebacterium</taxon>
    </lineage>
</organism>
<keyword evidence="2" id="KW-0812">Transmembrane</keyword>
<evidence type="ECO:0000256" key="2">
    <source>
        <dbReference type="SAM" id="Phobius"/>
    </source>
</evidence>
<keyword evidence="2" id="KW-1133">Transmembrane helix</keyword>
<protein>
    <submittedName>
        <fullName evidence="3">Uncharacterized protein</fullName>
    </submittedName>
</protein>
<keyword evidence="2" id="KW-0472">Membrane</keyword>
<keyword evidence="4" id="KW-1185">Reference proteome</keyword>
<dbReference type="STRING" id="136857.CTEST_06065"/>
<name>A0A0G3H7E3_9CORY</name>
<gene>
    <name evidence="3" type="ORF">CTEST_06065</name>
</gene>
<reference evidence="4" key="2">
    <citation type="submission" date="2015-05" db="EMBL/GenBank/DDBJ databases">
        <title>Complete genome sequence of Corynebacterium testudinoris DSM 44614, recovered from necrotic lesions in the mouth of a tortoise.</title>
        <authorList>
            <person name="Ruckert C."/>
            <person name="Albersmeier A."/>
            <person name="Winkler A."/>
            <person name="Tauch A."/>
        </authorList>
    </citation>
    <scope>NUCLEOTIDE SEQUENCE [LARGE SCALE GENOMIC DNA]</scope>
    <source>
        <strain evidence="4">DSM 44614</strain>
    </source>
</reference>
<evidence type="ECO:0000313" key="4">
    <source>
        <dbReference type="Proteomes" id="UP000035540"/>
    </source>
</evidence>
<dbReference type="KEGG" id="cted:CTEST_06065"/>
<evidence type="ECO:0000313" key="3">
    <source>
        <dbReference type="EMBL" id="AKK08655.1"/>
    </source>
</evidence>
<sequence>MATGQFPPSPEDPETSEFAAQSGPAAPQYFPESAPADRSRSGLAMVILAALVLAAVILGVWLYYAFLARDDAPVAAPPTSTVVSTAAPSSAPATSTTSQTTTTVTSSVAPSTTAPTTSVEPVPAFSMPAGAEQCAANVNWRIFRASDATSCEFASNVAIAMAANAGNPTQHEVRVTSPVTGQAYQVVCRPEATNSFVCQGGDNALIVLEERAIRD</sequence>